<keyword evidence="2 4" id="KW-0547">Nucleotide-binding</keyword>
<sequence length="563" mass="61874">MSPAIPSSPGRPGRSHSRGQSLSEFVLNPIDDTAPTIPPTDSGSVEGEETTITEHHEALMGAEYKNPNSIFKQPTLATLGDTPFHHEDGDKLEHHRVVATEIVAHPVQFETPEPILQNALVLLDPRIPDCIHLIEAGKKRGLMIMAVVPKPNDGSKALVEFFPTAEALLEVGMHQVYEPPMGSKFDIVECAANLKTIEAQQNLRFLGVVPCREAAVDFSDILGALLGLTVVNDLGLASARRDKGLMKVAVANAGLRVAKYARLTQSDGSDVLKALDELDLQYPVVVKTPRGMSTMDVYICNNEGEAVQHTAEIVRSVGPDGRKTQYALLEEFLVGEEFAINLVASPTTPRGVQVTDVWLYHKLNTDGTMVNTYQEMCDPHDRAFSSLVQYAEGVCRAVGIKYGMAHVELKAVFDENRQKWSNPVMIEVGARLAGGRKSIMAGETIPGWNPFDAMVDAHCGFPVRMPPSFKPVKKAVHAFVPSDKNGILKSIKGDDFERLPTYNSHIMLRKIGDRVERARDIMSFAAFVWLIGEPEDVKRDANRARDEFQVEVELETVQEGKSP</sequence>
<dbReference type="Proteomes" id="UP000001449">
    <property type="component" value="Chromosome 7"/>
</dbReference>
<feature type="compositionally biased region" description="Low complexity" evidence="5">
    <location>
        <begin position="29"/>
        <end position="41"/>
    </location>
</feature>
<keyword evidence="8" id="KW-1185">Reference proteome</keyword>
<dbReference type="EMBL" id="CP001160">
    <property type="protein sequence ID" value="ACI64480.1"/>
    <property type="molecule type" value="Genomic_DNA"/>
</dbReference>
<evidence type="ECO:0000259" key="6">
    <source>
        <dbReference type="PROSITE" id="PS50975"/>
    </source>
</evidence>
<name>B5YML2_THAPS</name>
<dbReference type="HOGENOM" id="CLU_484444_0_0_1"/>
<protein>
    <recommendedName>
        <fullName evidence="6">ATP-grasp domain-containing protein</fullName>
    </recommendedName>
</protein>
<dbReference type="PaxDb" id="35128-Thaps23407"/>
<accession>B5YML2</accession>
<feature type="domain" description="ATP-grasp" evidence="6">
    <location>
        <begin position="247"/>
        <end position="459"/>
    </location>
</feature>
<dbReference type="GO" id="GO:0046872">
    <property type="term" value="F:metal ion binding"/>
    <property type="evidence" value="ECO:0007669"/>
    <property type="project" value="InterPro"/>
</dbReference>
<dbReference type="Gene3D" id="3.30.470.20">
    <property type="entry name" value="ATP-grasp fold, B domain"/>
    <property type="match status" value="1"/>
</dbReference>
<feature type="region of interest" description="Disordered" evidence="5">
    <location>
        <begin position="28"/>
        <end position="49"/>
    </location>
</feature>
<dbReference type="Pfam" id="PF13535">
    <property type="entry name" value="ATP-grasp_4"/>
    <property type="match status" value="1"/>
</dbReference>
<dbReference type="InParanoid" id="B5YML2"/>
<dbReference type="GO" id="GO:0016874">
    <property type="term" value="F:ligase activity"/>
    <property type="evidence" value="ECO:0007669"/>
    <property type="project" value="UniProtKB-KW"/>
</dbReference>
<dbReference type="PANTHER" id="PTHR43585">
    <property type="entry name" value="FUMIPYRROLE BIOSYNTHESIS PROTEIN C"/>
    <property type="match status" value="1"/>
</dbReference>
<dbReference type="InterPro" id="IPR052032">
    <property type="entry name" value="ATP-dep_AA_Ligase"/>
</dbReference>
<keyword evidence="3 4" id="KW-0067">ATP-binding</keyword>
<evidence type="ECO:0000313" key="8">
    <source>
        <dbReference type="Proteomes" id="UP000001449"/>
    </source>
</evidence>
<dbReference type="OMA" id="CVEGREY"/>
<dbReference type="eggNOG" id="ENOG502TNCS">
    <property type="taxonomic scope" value="Eukaryota"/>
</dbReference>
<dbReference type="RefSeq" id="XP_002295763.1">
    <property type="nucleotide sequence ID" value="XM_002295727.1"/>
</dbReference>
<reference evidence="7 8" key="1">
    <citation type="journal article" date="2004" name="Science">
        <title>The genome of the diatom Thalassiosira pseudonana: ecology, evolution, and metabolism.</title>
        <authorList>
            <person name="Armbrust E.V."/>
            <person name="Berges J.A."/>
            <person name="Bowler C."/>
            <person name="Green B.R."/>
            <person name="Martinez D."/>
            <person name="Putnam N.H."/>
            <person name="Zhou S."/>
            <person name="Allen A.E."/>
            <person name="Apt K.E."/>
            <person name="Bechner M."/>
            <person name="Brzezinski M.A."/>
            <person name="Chaal B.K."/>
            <person name="Chiovitti A."/>
            <person name="Davis A.K."/>
            <person name="Demarest M.S."/>
            <person name="Detter J.C."/>
            <person name="Glavina T."/>
            <person name="Goodstein D."/>
            <person name="Hadi M.Z."/>
            <person name="Hellsten U."/>
            <person name="Hildebrand M."/>
            <person name="Jenkins B.D."/>
            <person name="Jurka J."/>
            <person name="Kapitonov V.V."/>
            <person name="Kroger N."/>
            <person name="Lau W.W."/>
            <person name="Lane T.W."/>
            <person name="Larimer F.W."/>
            <person name="Lippmeier J.C."/>
            <person name="Lucas S."/>
            <person name="Medina M."/>
            <person name="Montsant A."/>
            <person name="Obornik M."/>
            <person name="Parker M.S."/>
            <person name="Palenik B."/>
            <person name="Pazour G.J."/>
            <person name="Richardson P.M."/>
            <person name="Rynearson T.A."/>
            <person name="Saito M.A."/>
            <person name="Schwartz D.C."/>
            <person name="Thamatrakoln K."/>
            <person name="Valentin K."/>
            <person name="Vardi A."/>
            <person name="Wilkerson F.P."/>
            <person name="Rokhsar D.S."/>
        </authorList>
    </citation>
    <scope>NUCLEOTIDE SEQUENCE [LARGE SCALE GENOMIC DNA]</scope>
    <source>
        <strain evidence="7 8">CCMP1335</strain>
    </source>
</reference>
<dbReference type="GeneID" id="7448993"/>
<evidence type="ECO:0000313" key="7">
    <source>
        <dbReference type="EMBL" id="ACI64480.1"/>
    </source>
</evidence>
<gene>
    <name evidence="7" type="ORF">THAPS_23407</name>
</gene>
<reference evidence="7 8" key="2">
    <citation type="journal article" date="2008" name="Nature">
        <title>The Phaeodactylum genome reveals the evolutionary history of diatom genomes.</title>
        <authorList>
            <person name="Bowler C."/>
            <person name="Allen A.E."/>
            <person name="Badger J.H."/>
            <person name="Grimwood J."/>
            <person name="Jabbari K."/>
            <person name="Kuo A."/>
            <person name="Maheswari U."/>
            <person name="Martens C."/>
            <person name="Maumus F."/>
            <person name="Otillar R.P."/>
            <person name="Rayko E."/>
            <person name="Salamov A."/>
            <person name="Vandepoele K."/>
            <person name="Beszteri B."/>
            <person name="Gruber A."/>
            <person name="Heijde M."/>
            <person name="Katinka M."/>
            <person name="Mock T."/>
            <person name="Valentin K."/>
            <person name="Verret F."/>
            <person name="Berges J.A."/>
            <person name="Brownlee C."/>
            <person name="Cadoret J.P."/>
            <person name="Chiovitti A."/>
            <person name="Choi C.J."/>
            <person name="Coesel S."/>
            <person name="De Martino A."/>
            <person name="Detter J.C."/>
            <person name="Durkin C."/>
            <person name="Falciatore A."/>
            <person name="Fournet J."/>
            <person name="Haruta M."/>
            <person name="Huysman M.J."/>
            <person name="Jenkins B.D."/>
            <person name="Jiroutova K."/>
            <person name="Jorgensen R.E."/>
            <person name="Joubert Y."/>
            <person name="Kaplan A."/>
            <person name="Kroger N."/>
            <person name="Kroth P.G."/>
            <person name="La Roche J."/>
            <person name="Lindquist E."/>
            <person name="Lommer M."/>
            <person name="Martin-Jezequel V."/>
            <person name="Lopez P.J."/>
            <person name="Lucas S."/>
            <person name="Mangogna M."/>
            <person name="McGinnis K."/>
            <person name="Medlin L.K."/>
            <person name="Montsant A."/>
            <person name="Oudot-Le Secq M.P."/>
            <person name="Napoli C."/>
            <person name="Obornik M."/>
            <person name="Parker M.S."/>
            <person name="Petit J.L."/>
            <person name="Porcel B.M."/>
            <person name="Poulsen N."/>
            <person name="Robison M."/>
            <person name="Rychlewski L."/>
            <person name="Rynearson T.A."/>
            <person name="Schmutz J."/>
            <person name="Shapiro H."/>
            <person name="Siaut M."/>
            <person name="Stanley M."/>
            <person name="Sussman M.R."/>
            <person name="Taylor A.R."/>
            <person name="Vardi A."/>
            <person name="von Dassow P."/>
            <person name="Vyverman W."/>
            <person name="Willis A."/>
            <person name="Wyrwicz L.S."/>
            <person name="Rokhsar D.S."/>
            <person name="Weissenbach J."/>
            <person name="Armbrust E.V."/>
            <person name="Green B.R."/>
            <person name="Van de Peer Y."/>
            <person name="Grigoriev I.V."/>
        </authorList>
    </citation>
    <scope>NUCLEOTIDE SEQUENCE [LARGE SCALE GENOMIC DNA]</scope>
    <source>
        <strain evidence="7 8">CCMP1335</strain>
    </source>
</reference>
<dbReference type="KEGG" id="tps:THAPS_23407"/>
<proteinExistence type="predicted"/>
<evidence type="ECO:0000256" key="5">
    <source>
        <dbReference type="SAM" id="MobiDB-lite"/>
    </source>
</evidence>
<dbReference type="InterPro" id="IPR011761">
    <property type="entry name" value="ATP-grasp"/>
</dbReference>
<evidence type="ECO:0000256" key="2">
    <source>
        <dbReference type="ARBA" id="ARBA00022741"/>
    </source>
</evidence>
<evidence type="ECO:0000256" key="4">
    <source>
        <dbReference type="PROSITE-ProRule" id="PRU00409"/>
    </source>
</evidence>
<dbReference type="SUPFAM" id="SSF56059">
    <property type="entry name" value="Glutathione synthetase ATP-binding domain-like"/>
    <property type="match status" value="1"/>
</dbReference>
<dbReference type="PROSITE" id="PS50975">
    <property type="entry name" value="ATP_GRASP"/>
    <property type="match status" value="1"/>
</dbReference>
<keyword evidence="1" id="KW-0436">Ligase</keyword>
<dbReference type="PANTHER" id="PTHR43585:SF2">
    <property type="entry name" value="ATP-GRASP ENZYME FSQD"/>
    <property type="match status" value="1"/>
</dbReference>
<evidence type="ECO:0000256" key="1">
    <source>
        <dbReference type="ARBA" id="ARBA00022598"/>
    </source>
</evidence>
<dbReference type="GO" id="GO:0005524">
    <property type="term" value="F:ATP binding"/>
    <property type="evidence" value="ECO:0007669"/>
    <property type="project" value="UniProtKB-UniRule"/>
</dbReference>
<dbReference type="AlphaFoldDB" id="B5YML2"/>
<organism evidence="7 8">
    <name type="scientific">Thalassiosira pseudonana</name>
    <name type="common">Marine diatom</name>
    <name type="synonym">Cyclotella nana</name>
    <dbReference type="NCBI Taxonomy" id="35128"/>
    <lineage>
        <taxon>Eukaryota</taxon>
        <taxon>Sar</taxon>
        <taxon>Stramenopiles</taxon>
        <taxon>Ochrophyta</taxon>
        <taxon>Bacillariophyta</taxon>
        <taxon>Coscinodiscophyceae</taxon>
        <taxon>Thalassiosirophycidae</taxon>
        <taxon>Thalassiosirales</taxon>
        <taxon>Thalassiosiraceae</taxon>
        <taxon>Thalassiosira</taxon>
    </lineage>
</organism>
<evidence type="ECO:0000256" key="3">
    <source>
        <dbReference type="ARBA" id="ARBA00022840"/>
    </source>
</evidence>